<sequence length="158" mass="17721">MAAVKKRKVDAVFRVFQEKWTNDLFFVEVKGKPVCLVHGDALAVIKKANLEHHYSPKPGRLEELKGEIISALCWSLIAQQAAFARPQTYRENITVSGLLAKKGLNNPQLKELVCELESEYGDLVYQTELCKYACTVLYTEGRSQTFHGDEGETCLGAQ</sequence>
<name>A0A8C6NV87_NOTFU</name>
<reference evidence="1" key="1">
    <citation type="submission" date="2025-08" db="UniProtKB">
        <authorList>
            <consortium name="Ensembl"/>
        </authorList>
    </citation>
    <scope>IDENTIFICATION</scope>
</reference>
<evidence type="ECO:0000313" key="2">
    <source>
        <dbReference type="Proteomes" id="UP000694548"/>
    </source>
</evidence>
<dbReference type="GeneTree" id="ENSGT01120000272675"/>
<organism evidence="1 2">
    <name type="scientific">Nothobranchius furzeri</name>
    <name type="common">Turquoise killifish</name>
    <dbReference type="NCBI Taxonomy" id="105023"/>
    <lineage>
        <taxon>Eukaryota</taxon>
        <taxon>Metazoa</taxon>
        <taxon>Chordata</taxon>
        <taxon>Craniata</taxon>
        <taxon>Vertebrata</taxon>
        <taxon>Euteleostomi</taxon>
        <taxon>Actinopterygii</taxon>
        <taxon>Neopterygii</taxon>
        <taxon>Teleostei</taxon>
        <taxon>Neoteleostei</taxon>
        <taxon>Acanthomorphata</taxon>
        <taxon>Ovalentaria</taxon>
        <taxon>Atherinomorphae</taxon>
        <taxon>Cyprinodontiformes</taxon>
        <taxon>Nothobranchiidae</taxon>
        <taxon>Nothobranchius</taxon>
    </lineage>
</organism>
<keyword evidence="2" id="KW-1185">Reference proteome</keyword>
<accession>A0A8C6NV87</accession>
<evidence type="ECO:0000313" key="1">
    <source>
        <dbReference type="Ensembl" id="ENSNFUP00015028390.1"/>
    </source>
</evidence>
<dbReference type="PANTHER" id="PTHR45913">
    <property type="entry name" value="EPM2A-INTERACTING PROTEIN 1"/>
    <property type="match status" value="1"/>
</dbReference>
<dbReference type="Proteomes" id="UP000694548">
    <property type="component" value="Unassembled WGS sequence"/>
</dbReference>
<protein>
    <submittedName>
        <fullName evidence="1">Uncharacterized protein</fullName>
    </submittedName>
</protein>
<reference evidence="1" key="2">
    <citation type="submission" date="2025-09" db="UniProtKB">
        <authorList>
            <consortium name="Ensembl"/>
        </authorList>
    </citation>
    <scope>IDENTIFICATION</scope>
</reference>
<dbReference type="Ensembl" id="ENSNFUT00015029664.1">
    <property type="protein sequence ID" value="ENSNFUP00015028390.1"/>
    <property type="gene ID" value="ENSNFUG00015013736.1"/>
</dbReference>
<proteinExistence type="predicted"/>
<dbReference type="PANTHER" id="PTHR45913:SF21">
    <property type="entry name" value="DUF4371 DOMAIN-CONTAINING PROTEIN"/>
    <property type="match status" value="1"/>
</dbReference>
<dbReference type="AlphaFoldDB" id="A0A8C6NV87"/>